<protein>
    <submittedName>
        <fullName evidence="2">Uncharacterized protein</fullName>
    </submittedName>
</protein>
<reference evidence="2 3" key="1">
    <citation type="submission" date="2016-10" db="EMBL/GenBank/DDBJ databases">
        <authorList>
            <person name="de Groot N.N."/>
        </authorList>
    </citation>
    <scope>NUCLEOTIDE SEQUENCE [LARGE SCALE GENOMIC DNA]</scope>
    <source>
        <strain evidence="2 3">DSM 15283</strain>
    </source>
</reference>
<evidence type="ECO:0000256" key="1">
    <source>
        <dbReference type="SAM" id="MobiDB-lite"/>
    </source>
</evidence>
<name>A0A1I4HS69_9RHOB</name>
<proteinExistence type="predicted"/>
<feature type="region of interest" description="Disordered" evidence="1">
    <location>
        <begin position="108"/>
        <end position="127"/>
    </location>
</feature>
<sequence>MVLPILAGILAAGLGSQALVHGYAIPEYHRRRGKKAGGILDELDPNANIDQKREALMRGGLLTPETFANIGFEDAASSRDFFEEMQRMNQQYDLMNRNAEVDRAWRSGEAEANRQHQSTENMLDRDDKRATYDADQWRKNDETFWATQTALEEAVAPFNNNIEMRNRALEIVDVLNEQGKVGGVLAPEQRNALLFELSEIDDQLFYEYKRQVYGEAEPPPAVLQQLREAYPTFTDQPRRRWNETAEQYRRRSRDDAQTVQEELEKAGSVVERLNRGYGETQWTIDNPDRFVVAPYAGGVSDDDVIED</sequence>
<dbReference type="EMBL" id="FOTQ01000001">
    <property type="protein sequence ID" value="SFL44633.1"/>
    <property type="molecule type" value="Genomic_DNA"/>
</dbReference>
<evidence type="ECO:0000313" key="2">
    <source>
        <dbReference type="EMBL" id="SFL44633.1"/>
    </source>
</evidence>
<gene>
    <name evidence="2" type="ORF">SAMN04488042_101229</name>
</gene>
<dbReference type="RefSeq" id="WP_093090110.1">
    <property type="nucleotide sequence ID" value="NZ_FOTQ01000001.1"/>
</dbReference>
<evidence type="ECO:0000313" key="3">
    <source>
        <dbReference type="Proteomes" id="UP000199144"/>
    </source>
</evidence>
<accession>A0A1I4HS69</accession>
<dbReference type="AlphaFoldDB" id="A0A1I4HS69"/>
<dbReference type="Proteomes" id="UP000199144">
    <property type="component" value="Unassembled WGS sequence"/>
</dbReference>
<keyword evidence="3" id="KW-1185">Reference proteome</keyword>
<organism evidence="2 3">
    <name type="scientific">Shimia aestuarii</name>
    <dbReference type="NCBI Taxonomy" id="254406"/>
    <lineage>
        <taxon>Bacteria</taxon>
        <taxon>Pseudomonadati</taxon>
        <taxon>Pseudomonadota</taxon>
        <taxon>Alphaproteobacteria</taxon>
        <taxon>Rhodobacterales</taxon>
        <taxon>Roseobacteraceae</taxon>
    </lineage>
</organism>
<dbReference type="STRING" id="254406.SAMN04488042_101229"/>